<evidence type="ECO:0000259" key="8">
    <source>
        <dbReference type="Pfam" id="PF02687"/>
    </source>
</evidence>
<keyword evidence="2" id="KW-1003">Cell membrane</keyword>
<evidence type="ECO:0000256" key="1">
    <source>
        <dbReference type="ARBA" id="ARBA00004651"/>
    </source>
</evidence>
<feature type="transmembrane region" description="Helical" evidence="7">
    <location>
        <begin position="155"/>
        <end position="180"/>
    </location>
</feature>
<dbReference type="InterPro" id="IPR050250">
    <property type="entry name" value="Macrolide_Exporter_MacB"/>
</dbReference>
<evidence type="ECO:0000256" key="6">
    <source>
        <dbReference type="ARBA" id="ARBA00038076"/>
    </source>
</evidence>
<dbReference type="GO" id="GO:0022857">
    <property type="term" value="F:transmembrane transporter activity"/>
    <property type="evidence" value="ECO:0007669"/>
    <property type="project" value="TreeGrafter"/>
</dbReference>
<dbReference type="Pfam" id="PF02687">
    <property type="entry name" value="FtsX"/>
    <property type="match status" value="1"/>
</dbReference>
<accession>X1QVU2</accession>
<evidence type="ECO:0000256" key="2">
    <source>
        <dbReference type="ARBA" id="ARBA00022475"/>
    </source>
</evidence>
<dbReference type="InterPro" id="IPR003838">
    <property type="entry name" value="ABC3_permease_C"/>
</dbReference>
<dbReference type="PANTHER" id="PTHR30572">
    <property type="entry name" value="MEMBRANE COMPONENT OF TRANSPORTER-RELATED"/>
    <property type="match status" value="1"/>
</dbReference>
<evidence type="ECO:0000256" key="7">
    <source>
        <dbReference type="SAM" id="Phobius"/>
    </source>
</evidence>
<dbReference type="EMBL" id="BARW01001173">
    <property type="protein sequence ID" value="GAI72393.1"/>
    <property type="molecule type" value="Genomic_DNA"/>
</dbReference>
<dbReference type="AlphaFoldDB" id="X1QVU2"/>
<protein>
    <recommendedName>
        <fullName evidence="8">ABC3 transporter permease C-terminal domain-containing protein</fullName>
    </recommendedName>
</protein>
<evidence type="ECO:0000256" key="5">
    <source>
        <dbReference type="ARBA" id="ARBA00023136"/>
    </source>
</evidence>
<evidence type="ECO:0000256" key="4">
    <source>
        <dbReference type="ARBA" id="ARBA00022989"/>
    </source>
</evidence>
<comment type="caution">
    <text evidence="9">The sequence shown here is derived from an EMBL/GenBank/DDBJ whole genome shotgun (WGS) entry which is preliminary data.</text>
</comment>
<name>X1QVU2_9ZZZZ</name>
<evidence type="ECO:0000313" key="9">
    <source>
        <dbReference type="EMBL" id="GAI72393.1"/>
    </source>
</evidence>
<comment type="subcellular location">
    <subcellularLocation>
        <location evidence="1">Cell membrane</location>
        <topology evidence="1">Multi-pass membrane protein</topology>
    </subcellularLocation>
</comment>
<dbReference type="PANTHER" id="PTHR30572:SF4">
    <property type="entry name" value="ABC TRANSPORTER PERMEASE YTRF"/>
    <property type="match status" value="1"/>
</dbReference>
<gene>
    <name evidence="9" type="ORF">S12H4_03977</name>
</gene>
<feature type="transmembrane region" description="Helical" evidence="7">
    <location>
        <begin position="107"/>
        <end position="135"/>
    </location>
</feature>
<keyword evidence="4 7" id="KW-1133">Transmembrane helix</keyword>
<comment type="similarity">
    <text evidence="6">Belongs to the ABC-4 integral membrane protein family.</text>
</comment>
<feature type="domain" description="ABC3 transporter permease C-terminal" evidence="8">
    <location>
        <begin position="66"/>
        <end position="181"/>
    </location>
</feature>
<reference evidence="9" key="1">
    <citation type="journal article" date="2014" name="Front. Microbiol.">
        <title>High frequency of phylogenetically diverse reductive dehalogenase-homologous genes in deep subseafloor sedimentary metagenomes.</title>
        <authorList>
            <person name="Kawai M."/>
            <person name="Futagami T."/>
            <person name="Toyoda A."/>
            <person name="Takaki Y."/>
            <person name="Nishi S."/>
            <person name="Hori S."/>
            <person name="Arai W."/>
            <person name="Tsubouchi T."/>
            <person name="Morono Y."/>
            <person name="Uchiyama I."/>
            <person name="Ito T."/>
            <person name="Fujiyama A."/>
            <person name="Inagaki F."/>
            <person name="Takami H."/>
        </authorList>
    </citation>
    <scope>NUCLEOTIDE SEQUENCE</scope>
    <source>
        <strain evidence="9">Expedition CK06-06</strain>
    </source>
</reference>
<feature type="transmembrane region" description="Helical" evidence="7">
    <location>
        <begin position="63"/>
        <end position="86"/>
    </location>
</feature>
<organism evidence="9">
    <name type="scientific">marine sediment metagenome</name>
    <dbReference type="NCBI Taxonomy" id="412755"/>
    <lineage>
        <taxon>unclassified sequences</taxon>
        <taxon>metagenomes</taxon>
        <taxon>ecological metagenomes</taxon>
    </lineage>
</organism>
<sequence>MIGFKGKINEIMALNCLCVSPDENDPLEILREQLDQVLPEAKVIMNTTIANARERQRHMIEGYFAVITIFVIIVIVIWIGVLAMMNARERQQEIGILRAIGHSGRKIAGLFIGKALIIGIVSAVLGYVIGTILALKFGSGIFKITAGSIKPIYSILIWSIIAAPVFSAFAAFLPTLVAILKDPAVTLRKE</sequence>
<keyword evidence="5 7" id="KW-0472">Membrane</keyword>
<proteinExistence type="inferred from homology"/>
<evidence type="ECO:0000256" key="3">
    <source>
        <dbReference type="ARBA" id="ARBA00022692"/>
    </source>
</evidence>
<dbReference type="GO" id="GO:0005886">
    <property type="term" value="C:plasma membrane"/>
    <property type="evidence" value="ECO:0007669"/>
    <property type="project" value="UniProtKB-SubCell"/>
</dbReference>
<keyword evidence="3 7" id="KW-0812">Transmembrane</keyword>